<dbReference type="PANTHER" id="PTHR45436">
    <property type="entry name" value="SENSOR HISTIDINE KINASE YKOH"/>
    <property type="match status" value="1"/>
</dbReference>
<dbReference type="OrthoDB" id="8583694at2"/>
<dbReference type="Proteomes" id="UP000199119">
    <property type="component" value="Unassembled WGS sequence"/>
</dbReference>
<evidence type="ECO:0000256" key="9">
    <source>
        <dbReference type="ARBA" id="ARBA00023012"/>
    </source>
</evidence>
<evidence type="ECO:0000256" key="11">
    <source>
        <dbReference type="SAM" id="MobiDB-lite"/>
    </source>
</evidence>
<dbReference type="GO" id="GO:0000155">
    <property type="term" value="F:phosphorelay sensor kinase activity"/>
    <property type="evidence" value="ECO:0007669"/>
    <property type="project" value="InterPro"/>
</dbReference>
<sequence length="531" mass="56360">MAAVDGALGAGPAPDAPVRTLPAVRRTLLTAIAALFALATVVLFFAARSYGLSAADRSYDHLLRASALSMADSVAFVQGRWQVDLPYAALDLLAMAPEDRAFYRIAGPDGATITGYADLPAPPAPLSTGDADGLQPVFFSAQYRGAPVRFVVVPRAIAGGPGSGRFWVQVGQTRQARDALAADIVWRATAAIAALMACVFGLLWLGVDRALRPLAQLQRELLEREASDLRPIASPVPRELAQLAGALNGFMGRLALNLDALRTFIAEAAHQMRTPLAALIAQAQEGLDDDDPRAQRQSLQAVERNALRLRRLLNQLLSDASVTHQGQLQRFATIDLLALAREALRDVVPRAEPQPVVRLWVEVDLLSKAELLAQYPQALEARNAMNPAPCAWVHGDALMLREAIKNLVDNALKHGVPPGQDEEEAAQPATVDVTLRAVPSGWQLEVADRGPGVPEGQHARLFERFVRGPGAAAGGAGLGLAIVQRVVAGHGGRIEMAAREGGGWRIAFTLPGVADGAPPPSAQPSPVERSP</sequence>
<feature type="region of interest" description="Disordered" evidence="11">
    <location>
        <begin position="512"/>
        <end position="531"/>
    </location>
</feature>
<dbReference type="EMBL" id="FONX01000005">
    <property type="protein sequence ID" value="SFE81134.1"/>
    <property type="molecule type" value="Genomic_DNA"/>
</dbReference>
<feature type="domain" description="Histidine kinase" evidence="13">
    <location>
        <begin position="267"/>
        <end position="514"/>
    </location>
</feature>
<reference evidence="16" key="1">
    <citation type="submission" date="2016-10" db="EMBL/GenBank/DDBJ databases">
        <authorList>
            <person name="Varghese N."/>
            <person name="Submissions S."/>
        </authorList>
    </citation>
    <scope>NUCLEOTIDE SEQUENCE [LARGE SCALE GENOMIC DNA]</scope>
    <source>
        <strain evidence="16">DSM 27981</strain>
    </source>
</reference>
<dbReference type="PANTHER" id="PTHR45436:SF1">
    <property type="entry name" value="SENSOR PROTEIN QSEC"/>
    <property type="match status" value="1"/>
</dbReference>
<keyword evidence="4" id="KW-0597">Phosphoprotein</keyword>
<accession>A0A1I2DKP7</accession>
<organism evidence="15 16">
    <name type="scientific">Paracidovorax wautersii</name>
    <dbReference type="NCBI Taxonomy" id="1177982"/>
    <lineage>
        <taxon>Bacteria</taxon>
        <taxon>Pseudomonadati</taxon>
        <taxon>Pseudomonadota</taxon>
        <taxon>Betaproteobacteria</taxon>
        <taxon>Burkholderiales</taxon>
        <taxon>Comamonadaceae</taxon>
        <taxon>Paracidovorax</taxon>
    </lineage>
</organism>
<dbReference type="Gene3D" id="1.10.287.130">
    <property type="match status" value="1"/>
</dbReference>
<evidence type="ECO:0000313" key="16">
    <source>
        <dbReference type="Proteomes" id="UP000199119"/>
    </source>
</evidence>
<dbReference type="InterPro" id="IPR036890">
    <property type="entry name" value="HATPase_C_sf"/>
</dbReference>
<dbReference type="InterPro" id="IPR050428">
    <property type="entry name" value="TCS_sensor_his_kinase"/>
</dbReference>
<dbReference type="InterPro" id="IPR013727">
    <property type="entry name" value="2CSK_N"/>
</dbReference>
<feature type="domain" description="HAMP" evidence="14">
    <location>
        <begin position="208"/>
        <end position="259"/>
    </location>
</feature>
<feature type="transmembrane region" description="Helical" evidence="12">
    <location>
        <begin position="184"/>
        <end position="207"/>
    </location>
</feature>
<dbReference type="SUPFAM" id="SSF55874">
    <property type="entry name" value="ATPase domain of HSP90 chaperone/DNA topoisomerase II/histidine kinase"/>
    <property type="match status" value="1"/>
</dbReference>
<proteinExistence type="predicted"/>
<name>A0A1I2DKP7_9BURK</name>
<dbReference type="InterPro" id="IPR003661">
    <property type="entry name" value="HisK_dim/P_dom"/>
</dbReference>
<evidence type="ECO:0000259" key="14">
    <source>
        <dbReference type="PROSITE" id="PS50885"/>
    </source>
</evidence>
<dbReference type="SMART" id="SM00387">
    <property type="entry name" value="HATPase_c"/>
    <property type="match status" value="1"/>
</dbReference>
<evidence type="ECO:0000256" key="4">
    <source>
        <dbReference type="ARBA" id="ARBA00022553"/>
    </source>
</evidence>
<dbReference type="InterPro" id="IPR036097">
    <property type="entry name" value="HisK_dim/P_sf"/>
</dbReference>
<dbReference type="PROSITE" id="PS50109">
    <property type="entry name" value="HIS_KIN"/>
    <property type="match status" value="1"/>
</dbReference>
<dbReference type="Pfam" id="PF08521">
    <property type="entry name" value="2CSK_N"/>
    <property type="match status" value="1"/>
</dbReference>
<dbReference type="InterPro" id="IPR005467">
    <property type="entry name" value="His_kinase_dom"/>
</dbReference>
<dbReference type="SMART" id="SM00388">
    <property type="entry name" value="HisKA"/>
    <property type="match status" value="1"/>
</dbReference>
<protein>
    <recommendedName>
        <fullName evidence="3">histidine kinase</fullName>
        <ecNumber evidence="3">2.7.13.3</ecNumber>
    </recommendedName>
</protein>
<evidence type="ECO:0000256" key="2">
    <source>
        <dbReference type="ARBA" id="ARBA00004370"/>
    </source>
</evidence>
<comment type="subcellular location">
    <subcellularLocation>
        <location evidence="2">Membrane</location>
    </subcellularLocation>
</comment>
<comment type="catalytic activity">
    <reaction evidence="1">
        <text>ATP + protein L-histidine = ADP + protein N-phospho-L-histidine.</text>
        <dbReference type="EC" id="2.7.13.3"/>
    </reaction>
</comment>
<keyword evidence="6 12" id="KW-0812">Transmembrane</keyword>
<evidence type="ECO:0000256" key="12">
    <source>
        <dbReference type="SAM" id="Phobius"/>
    </source>
</evidence>
<dbReference type="AlphaFoldDB" id="A0A1I2DKP7"/>
<dbReference type="CDD" id="cd00075">
    <property type="entry name" value="HATPase"/>
    <property type="match status" value="1"/>
</dbReference>
<evidence type="ECO:0000256" key="1">
    <source>
        <dbReference type="ARBA" id="ARBA00000085"/>
    </source>
</evidence>
<gene>
    <name evidence="15" type="ORF">SAMN04489711_105269</name>
</gene>
<dbReference type="PROSITE" id="PS50885">
    <property type="entry name" value="HAMP"/>
    <property type="match status" value="1"/>
</dbReference>
<dbReference type="Pfam" id="PF00512">
    <property type="entry name" value="HisKA"/>
    <property type="match status" value="1"/>
</dbReference>
<dbReference type="PRINTS" id="PR00344">
    <property type="entry name" value="BCTRLSENSOR"/>
</dbReference>
<dbReference type="Gene3D" id="3.30.565.10">
    <property type="entry name" value="Histidine kinase-like ATPase, C-terminal domain"/>
    <property type="match status" value="1"/>
</dbReference>
<dbReference type="STRING" id="1177982.SAMN04489711_105269"/>
<evidence type="ECO:0000256" key="3">
    <source>
        <dbReference type="ARBA" id="ARBA00012438"/>
    </source>
</evidence>
<dbReference type="SUPFAM" id="SSF47384">
    <property type="entry name" value="Homodimeric domain of signal transducing histidine kinase"/>
    <property type="match status" value="1"/>
</dbReference>
<evidence type="ECO:0000313" key="15">
    <source>
        <dbReference type="EMBL" id="SFE81134.1"/>
    </source>
</evidence>
<evidence type="ECO:0000256" key="7">
    <source>
        <dbReference type="ARBA" id="ARBA00022777"/>
    </source>
</evidence>
<dbReference type="RefSeq" id="WP_092939559.1">
    <property type="nucleotide sequence ID" value="NZ_FONX01000005.1"/>
</dbReference>
<dbReference type="EC" id="2.7.13.3" evidence="3"/>
<evidence type="ECO:0000256" key="5">
    <source>
        <dbReference type="ARBA" id="ARBA00022679"/>
    </source>
</evidence>
<dbReference type="Pfam" id="PF02518">
    <property type="entry name" value="HATPase_c"/>
    <property type="match status" value="1"/>
</dbReference>
<dbReference type="InterPro" id="IPR003594">
    <property type="entry name" value="HATPase_dom"/>
</dbReference>
<dbReference type="InterPro" id="IPR004358">
    <property type="entry name" value="Sig_transdc_His_kin-like_C"/>
</dbReference>
<feature type="transmembrane region" description="Helical" evidence="12">
    <location>
        <begin position="28"/>
        <end position="47"/>
    </location>
</feature>
<keyword evidence="5" id="KW-0808">Transferase</keyword>
<dbReference type="GO" id="GO:0005886">
    <property type="term" value="C:plasma membrane"/>
    <property type="evidence" value="ECO:0007669"/>
    <property type="project" value="TreeGrafter"/>
</dbReference>
<evidence type="ECO:0000256" key="10">
    <source>
        <dbReference type="ARBA" id="ARBA00023136"/>
    </source>
</evidence>
<keyword evidence="16" id="KW-1185">Reference proteome</keyword>
<keyword evidence="7 15" id="KW-0418">Kinase</keyword>
<evidence type="ECO:0000259" key="13">
    <source>
        <dbReference type="PROSITE" id="PS50109"/>
    </source>
</evidence>
<evidence type="ECO:0000256" key="6">
    <source>
        <dbReference type="ARBA" id="ARBA00022692"/>
    </source>
</evidence>
<keyword evidence="9" id="KW-0902">Two-component regulatory system</keyword>
<dbReference type="CDD" id="cd00082">
    <property type="entry name" value="HisKA"/>
    <property type="match status" value="1"/>
</dbReference>
<keyword evidence="10 12" id="KW-0472">Membrane</keyword>
<keyword evidence="8 12" id="KW-1133">Transmembrane helix</keyword>
<dbReference type="InterPro" id="IPR003660">
    <property type="entry name" value="HAMP_dom"/>
</dbReference>
<evidence type="ECO:0000256" key="8">
    <source>
        <dbReference type="ARBA" id="ARBA00022989"/>
    </source>
</evidence>